<evidence type="ECO:0000256" key="5">
    <source>
        <dbReference type="ARBA" id="ARBA00022679"/>
    </source>
</evidence>
<dbReference type="SUPFAM" id="SSF56204">
    <property type="entry name" value="Hect, E3 ligase catalytic domain"/>
    <property type="match status" value="1"/>
</dbReference>
<evidence type="ECO:0000259" key="7">
    <source>
        <dbReference type="PROSITE" id="PS50237"/>
    </source>
</evidence>
<evidence type="ECO:0000256" key="6">
    <source>
        <dbReference type="ARBA" id="ARBA00022786"/>
    </source>
</evidence>
<dbReference type="Gene3D" id="3.30.2160.10">
    <property type="entry name" value="Hect, E3 ligase catalytic domain"/>
    <property type="match status" value="1"/>
</dbReference>
<dbReference type="GO" id="GO:0005737">
    <property type="term" value="C:cytoplasm"/>
    <property type="evidence" value="ECO:0007669"/>
    <property type="project" value="UniProtKB-SubCell"/>
</dbReference>
<dbReference type="Gene3D" id="3.30.2410.10">
    <property type="entry name" value="Hect, E3 ligase catalytic domain"/>
    <property type="match status" value="1"/>
</dbReference>
<evidence type="ECO:0000313" key="8">
    <source>
        <dbReference type="EMBL" id="CAH1793707.1"/>
    </source>
</evidence>
<keyword evidence="5" id="KW-0808">Transferase</keyword>
<organism evidence="8 9">
    <name type="scientific">Owenia fusiformis</name>
    <name type="common">Polychaete worm</name>
    <dbReference type="NCBI Taxonomy" id="6347"/>
    <lineage>
        <taxon>Eukaryota</taxon>
        <taxon>Metazoa</taxon>
        <taxon>Spiralia</taxon>
        <taxon>Lophotrochozoa</taxon>
        <taxon>Annelida</taxon>
        <taxon>Polychaeta</taxon>
        <taxon>Sedentaria</taxon>
        <taxon>Canalipalpata</taxon>
        <taxon>Sabellida</taxon>
        <taxon>Oweniida</taxon>
        <taxon>Oweniidae</taxon>
        <taxon>Owenia</taxon>
    </lineage>
</organism>
<evidence type="ECO:0000256" key="3">
    <source>
        <dbReference type="ARBA" id="ARBA00012485"/>
    </source>
</evidence>
<feature type="non-terminal residue" evidence="8">
    <location>
        <position position="375"/>
    </location>
</feature>
<evidence type="ECO:0000256" key="2">
    <source>
        <dbReference type="ARBA" id="ARBA00004496"/>
    </source>
</evidence>
<comment type="catalytic activity">
    <reaction evidence="1">
        <text>S-ubiquitinyl-[E2 ubiquitin-conjugating enzyme]-L-cysteine + [acceptor protein]-L-lysine = [E2 ubiquitin-conjugating enzyme]-L-cysteine + N(6)-ubiquitinyl-[acceptor protein]-L-lysine.</text>
        <dbReference type="EC" id="2.3.2.26"/>
    </reaction>
</comment>
<dbReference type="PANTHER" id="PTHR45700">
    <property type="entry name" value="UBIQUITIN-PROTEIN LIGASE E3C"/>
    <property type="match status" value="1"/>
</dbReference>
<evidence type="ECO:0000256" key="1">
    <source>
        <dbReference type="ARBA" id="ARBA00000885"/>
    </source>
</evidence>
<dbReference type="Pfam" id="PF00632">
    <property type="entry name" value="HECT"/>
    <property type="match status" value="1"/>
</dbReference>
<name>A0A8J1UKI2_OWEFU</name>
<dbReference type="Proteomes" id="UP000749559">
    <property type="component" value="Unassembled WGS sequence"/>
</dbReference>
<dbReference type="GO" id="GO:0061630">
    <property type="term" value="F:ubiquitin protein ligase activity"/>
    <property type="evidence" value="ECO:0007669"/>
    <property type="project" value="UniProtKB-EC"/>
</dbReference>
<evidence type="ECO:0000256" key="4">
    <source>
        <dbReference type="ARBA" id="ARBA00022490"/>
    </source>
</evidence>
<dbReference type="PANTHER" id="PTHR45700:SF8">
    <property type="entry name" value="HECT-TYPE E3 UBIQUITIN TRANSFERASE"/>
    <property type="match status" value="1"/>
</dbReference>
<dbReference type="InterPro" id="IPR044611">
    <property type="entry name" value="E3A/B/C-like"/>
</dbReference>
<feature type="domain" description="HECT" evidence="7">
    <location>
        <begin position="46"/>
        <end position="375"/>
    </location>
</feature>
<dbReference type="AlphaFoldDB" id="A0A8J1UKI2"/>
<keyword evidence="9" id="KW-1185">Reference proteome</keyword>
<dbReference type="GO" id="GO:0000209">
    <property type="term" value="P:protein polyubiquitination"/>
    <property type="evidence" value="ECO:0007669"/>
    <property type="project" value="InterPro"/>
</dbReference>
<dbReference type="OrthoDB" id="8068875at2759"/>
<protein>
    <recommendedName>
        <fullName evidence="3">HECT-type E3 ubiquitin transferase</fullName>
        <ecNumber evidence="3">2.3.2.26</ecNumber>
    </recommendedName>
</protein>
<gene>
    <name evidence="8" type="ORF">OFUS_LOCUS18526</name>
</gene>
<dbReference type="InterPro" id="IPR000569">
    <property type="entry name" value="HECT_dom"/>
</dbReference>
<dbReference type="EC" id="2.3.2.26" evidence="3"/>
<evidence type="ECO:0000313" key="9">
    <source>
        <dbReference type="Proteomes" id="UP000749559"/>
    </source>
</evidence>
<dbReference type="FunFam" id="3.30.2410.10:FF:000003">
    <property type="entry name" value="probable E3 ubiquitin-protein ligase HERC4 isoform X1"/>
    <property type="match status" value="1"/>
</dbReference>
<dbReference type="EMBL" id="CAIIXF020000009">
    <property type="protein sequence ID" value="CAH1793707.1"/>
    <property type="molecule type" value="Genomic_DNA"/>
</dbReference>
<dbReference type="InterPro" id="IPR035983">
    <property type="entry name" value="Hect_E3_ubiquitin_ligase"/>
</dbReference>
<dbReference type="FunFam" id="3.30.2160.10:FF:000004">
    <property type="entry name" value="probable E3 ubiquitin-protein ligase HERC4 isoform X1"/>
    <property type="match status" value="1"/>
</dbReference>
<dbReference type="PROSITE" id="PS50237">
    <property type="entry name" value="HECT"/>
    <property type="match status" value="1"/>
</dbReference>
<accession>A0A8J1UKI2</accession>
<dbReference type="SMART" id="SM00119">
    <property type="entry name" value="HECTc"/>
    <property type="match status" value="1"/>
</dbReference>
<proteinExistence type="predicted"/>
<comment type="subcellular location">
    <subcellularLocation>
        <location evidence="2">Cytoplasm</location>
    </subcellularLocation>
</comment>
<keyword evidence="6" id="KW-0833">Ubl conjugation pathway</keyword>
<sequence>AMDEVHRRNISSMFMPMVDPVNPCLVLFIRRENIVQDTINQLQKQGCADFKKPLKVVILGEEALDGGGVRKEFFMLLLREILDPKFGMFKYYEESRLLWFSDQILDEDTTMFHLIGLVCGLAIYNATIIDLHFPQALFKKLLKREVTLDDLTDLDPSLGRSLKQLQEFEDGAVEETFGLTFQISRLYFDEVKSHDLVPNGANIPVTNDNRKEYVSAYIDFIFNRSVEQQFNAFSEGFHRVCGGTVLELFHPQELQAMVVGNENYDWEELEKNAQYKGEYEGGRHKTITFFWEVFRELNLEQKKKFLLFLTGSDRIPILGMKAVKIYIQPVGGGEDYLPVGHTCFNLLDLPKYNTKEKLREKLLIAIEHTTGFGLV</sequence>
<dbReference type="Gene3D" id="3.90.1750.10">
    <property type="entry name" value="Hect, E3 ligase catalytic domains"/>
    <property type="match status" value="1"/>
</dbReference>
<comment type="caution">
    <text evidence="8">The sequence shown here is derived from an EMBL/GenBank/DDBJ whole genome shotgun (WGS) entry which is preliminary data.</text>
</comment>
<keyword evidence="4" id="KW-0963">Cytoplasm</keyword>
<dbReference type="CDD" id="cd00078">
    <property type="entry name" value="HECTc"/>
    <property type="match status" value="1"/>
</dbReference>
<reference evidence="8" key="1">
    <citation type="submission" date="2022-03" db="EMBL/GenBank/DDBJ databases">
        <authorList>
            <person name="Martin C."/>
        </authorList>
    </citation>
    <scope>NUCLEOTIDE SEQUENCE</scope>
</reference>